<dbReference type="PANTHER" id="PTHR35526:SF3">
    <property type="entry name" value="ANTI-SIGMA-F FACTOR RSBW"/>
    <property type="match status" value="1"/>
</dbReference>
<dbReference type="Pfam" id="PF13581">
    <property type="entry name" value="HATPase_c_2"/>
    <property type="match status" value="1"/>
</dbReference>
<evidence type="ECO:0000256" key="1">
    <source>
        <dbReference type="ARBA" id="ARBA00022527"/>
    </source>
</evidence>
<dbReference type="GO" id="GO:0005524">
    <property type="term" value="F:ATP binding"/>
    <property type="evidence" value="ECO:0007669"/>
    <property type="project" value="UniProtKB-KW"/>
</dbReference>
<dbReference type="InterPro" id="IPR050267">
    <property type="entry name" value="Anti-sigma-factor_SerPK"/>
</dbReference>
<organism evidence="3 4">
    <name type="scientific">Candidatus Chloroploca mongolica</name>
    <dbReference type="NCBI Taxonomy" id="2528176"/>
    <lineage>
        <taxon>Bacteria</taxon>
        <taxon>Bacillati</taxon>
        <taxon>Chloroflexota</taxon>
        <taxon>Chloroflexia</taxon>
        <taxon>Chloroflexales</taxon>
        <taxon>Chloroflexineae</taxon>
        <taxon>Oscillochloridaceae</taxon>
        <taxon>Candidatus Chloroploca</taxon>
    </lineage>
</organism>
<protein>
    <submittedName>
        <fullName evidence="3">ATP-binding protein</fullName>
    </submittedName>
</protein>
<name>A0ABS4DBR5_9CHLR</name>
<dbReference type="EMBL" id="SIJK02000025">
    <property type="protein sequence ID" value="MBP1466877.1"/>
    <property type="molecule type" value="Genomic_DNA"/>
</dbReference>
<keyword evidence="1" id="KW-0808">Transferase</keyword>
<dbReference type="InterPro" id="IPR003594">
    <property type="entry name" value="HATPase_dom"/>
</dbReference>
<dbReference type="CDD" id="cd16936">
    <property type="entry name" value="HATPase_RsbW-like"/>
    <property type="match status" value="1"/>
</dbReference>
<evidence type="ECO:0000313" key="4">
    <source>
        <dbReference type="Proteomes" id="UP001193081"/>
    </source>
</evidence>
<reference evidence="3 4" key="1">
    <citation type="submission" date="2021-03" db="EMBL/GenBank/DDBJ databases">
        <authorList>
            <person name="Grouzdev D.S."/>
        </authorList>
    </citation>
    <scope>NUCLEOTIDE SEQUENCE [LARGE SCALE GENOMIC DNA]</scope>
    <source>
        <strain evidence="3 4">M50-1</strain>
    </source>
</reference>
<dbReference type="Gene3D" id="3.30.565.10">
    <property type="entry name" value="Histidine kinase-like ATPase, C-terminal domain"/>
    <property type="match status" value="1"/>
</dbReference>
<accession>A0ABS4DBR5</accession>
<dbReference type="InterPro" id="IPR036890">
    <property type="entry name" value="HATPase_C_sf"/>
</dbReference>
<keyword evidence="4" id="KW-1185">Reference proteome</keyword>
<dbReference type="SUPFAM" id="SSF55874">
    <property type="entry name" value="ATPase domain of HSP90 chaperone/DNA topoisomerase II/histidine kinase"/>
    <property type="match status" value="1"/>
</dbReference>
<keyword evidence="1" id="KW-0418">Kinase</keyword>
<feature type="domain" description="Histidine kinase/HSP90-like ATPase" evidence="2">
    <location>
        <begin position="14"/>
        <end position="138"/>
    </location>
</feature>
<proteinExistence type="predicted"/>
<keyword evidence="3" id="KW-0067">ATP-binding</keyword>
<gene>
    <name evidence="3" type="ORF">EYB53_014275</name>
</gene>
<dbReference type="PANTHER" id="PTHR35526">
    <property type="entry name" value="ANTI-SIGMA-F FACTOR RSBW-RELATED"/>
    <property type="match status" value="1"/>
</dbReference>
<sequence length="147" mass="16613">MTVTQPEQVRLDLPARYTYLHLLSDCIADMLRLLEQMQDAEMVIYNIQLAVHEACTNIVRHAYENKGEGRILITLTLSFDPPQLTIELQDTGKPFDAESYAPPDLDDVPIGGMGIFLIRNLMDDVTYTPSPGRNHWNLTKSLLVKGI</sequence>
<keyword evidence="3" id="KW-0547">Nucleotide-binding</keyword>
<evidence type="ECO:0000259" key="2">
    <source>
        <dbReference type="Pfam" id="PF13581"/>
    </source>
</evidence>
<keyword evidence="1" id="KW-0723">Serine/threonine-protein kinase</keyword>
<comment type="caution">
    <text evidence="3">The sequence shown here is derived from an EMBL/GenBank/DDBJ whole genome shotgun (WGS) entry which is preliminary data.</text>
</comment>
<dbReference type="RefSeq" id="WP_135479057.1">
    <property type="nucleotide sequence ID" value="NZ_SIJK02000025.1"/>
</dbReference>
<dbReference type="Proteomes" id="UP001193081">
    <property type="component" value="Unassembled WGS sequence"/>
</dbReference>
<evidence type="ECO:0000313" key="3">
    <source>
        <dbReference type="EMBL" id="MBP1466877.1"/>
    </source>
</evidence>